<keyword evidence="1" id="KW-1133">Transmembrane helix</keyword>
<organism evidence="3 4">
    <name type="scientific">Pleionea litopenaei</name>
    <dbReference type="NCBI Taxonomy" id="3070815"/>
    <lineage>
        <taxon>Bacteria</taxon>
        <taxon>Pseudomonadati</taxon>
        <taxon>Pseudomonadota</taxon>
        <taxon>Gammaproteobacteria</taxon>
        <taxon>Oceanospirillales</taxon>
        <taxon>Pleioneaceae</taxon>
        <taxon>Pleionea</taxon>
    </lineage>
</organism>
<evidence type="ECO:0000313" key="3">
    <source>
        <dbReference type="EMBL" id="WMS87249.1"/>
    </source>
</evidence>
<feature type="transmembrane region" description="Helical" evidence="1">
    <location>
        <begin position="12"/>
        <end position="31"/>
    </location>
</feature>
<evidence type="ECO:0000259" key="2">
    <source>
        <dbReference type="SMART" id="SM00858"/>
    </source>
</evidence>
<protein>
    <submittedName>
        <fullName evidence="3">Flp pilus assembly protein CpaB</fullName>
    </submittedName>
</protein>
<dbReference type="Pfam" id="PF16976">
    <property type="entry name" value="RcpC"/>
    <property type="match status" value="1"/>
</dbReference>
<dbReference type="InterPro" id="IPR017592">
    <property type="entry name" value="Pilus_assmbl_Flp-typ_CpaB"/>
</dbReference>
<dbReference type="SMART" id="SM00858">
    <property type="entry name" value="SAF"/>
    <property type="match status" value="1"/>
</dbReference>
<dbReference type="CDD" id="cd11614">
    <property type="entry name" value="SAF_CpaB_FlgA_like"/>
    <property type="match status" value="1"/>
</dbReference>
<dbReference type="Pfam" id="PF08666">
    <property type="entry name" value="SAF"/>
    <property type="match status" value="1"/>
</dbReference>
<evidence type="ECO:0000256" key="1">
    <source>
        <dbReference type="SAM" id="Phobius"/>
    </source>
</evidence>
<keyword evidence="4" id="KW-1185">Reference proteome</keyword>
<name>A0AA51X6V3_9GAMM</name>
<feature type="domain" description="SAF" evidence="2">
    <location>
        <begin position="50"/>
        <end position="114"/>
    </location>
</feature>
<proteinExistence type="predicted"/>
<evidence type="ECO:0000313" key="4">
    <source>
        <dbReference type="Proteomes" id="UP001239782"/>
    </source>
</evidence>
<keyword evidence="1" id="KW-0812">Transmembrane</keyword>
<dbReference type="Proteomes" id="UP001239782">
    <property type="component" value="Chromosome"/>
</dbReference>
<dbReference type="InterPro" id="IPR031571">
    <property type="entry name" value="RcpC_dom"/>
</dbReference>
<dbReference type="EMBL" id="CP133548">
    <property type="protein sequence ID" value="WMS87249.1"/>
    <property type="molecule type" value="Genomic_DNA"/>
</dbReference>
<dbReference type="NCBIfam" id="TIGR03177">
    <property type="entry name" value="pilus_cpaB"/>
    <property type="match status" value="1"/>
</dbReference>
<dbReference type="InterPro" id="IPR013974">
    <property type="entry name" value="SAF"/>
</dbReference>
<dbReference type="RefSeq" id="WP_309202389.1">
    <property type="nucleotide sequence ID" value="NZ_CP133548.1"/>
</dbReference>
<keyword evidence="1" id="KW-0472">Membrane</keyword>
<sequence>MAATQNIKSWGILAFAIAIAAVAFWLTTTYLSQKESNLRNQIENEQGEMVPVVVASTDVKPGDVLSGQNMAVAEVPAEFVSGSAVSPQDFGLFEGQVVRHYMTPGEPLLNHYVAGLGIERFSDLLDSGERAVTLEIDNLNSVAGMILPGDFVDIMLVADDESNSLDPNAMVRNLKPLLQKVRILAVDALSLVSKEQDFVTFNNGADSLSYSSVTVGVSFDDAAKLILARDVGDIVFMLRNKEDINLLKADLVTKQDLMGAGSGASQTYKFFGGSQAANGVITPTTKTFQQSVTTLSAYKSKVHLNAVEEIKKNASAEVNSR</sequence>
<gene>
    <name evidence="3" type="primary">cpaB</name>
    <name evidence="3" type="ORF">Q9312_18750</name>
</gene>
<dbReference type="AlphaFoldDB" id="A0AA51X6V3"/>
<accession>A0AA51X6V3</accession>
<dbReference type="KEGG" id="plei:Q9312_18750"/>
<reference evidence="3 4" key="1">
    <citation type="submission" date="2023-08" db="EMBL/GenBank/DDBJ databases">
        <title>Pleionea litopenaei sp. nov., isolated from stomach of juvenile Litopenaeus vannamei.</title>
        <authorList>
            <person name="Rho A.M."/>
            <person name="Hwang C.Y."/>
        </authorList>
    </citation>
    <scope>NUCLEOTIDE SEQUENCE [LARGE SCALE GENOMIC DNA]</scope>
    <source>
        <strain evidence="3 4">HL-JVS1</strain>
    </source>
</reference>